<keyword evidence="2" id="KW-1185">Reference proteome</keyword>
<proteinExistence type="predicted"/>
<dbReference type="Proteomes" id="UP000706525">
    <property type="component" value="Unassembled WGS sequence"/>
</dbReference>
<dbReference type="Pfam" id="PF22014">
    <property type="entry name" value="DUF6932"/>
    <property type="match status" value="1"/>
</dbReference>
<dbReference type="EMBL" id="CAJZAG010000003">
    <property type="protein sequence ID" value="CAG9168967.1"/>
    <property type="molecule type" value="Genomic_DNA"/>
</dbReference>
<evidence type="ECO:0008006" key="3">
    <source>
        <dbReference type="Google" id="ProtNLM"/>
    </source>
</evidence>
<sequence length="148" mass="17105">MRGLLGFRGALREVGLDEGFQWLDGSFVEDIESSTRQRAPGDIDVVTFVRRPAACRVEADWKRFNQENFSLLHDVAAVKERFRCDAYTVDLDIEAESLVDSTRYWFGLFSHQRATCQWKGILRIPLAAHADESALEWLNEMNDQDEEY</sequence>
<evidence type="ECO:0000313" key="2">
    <source>
        <dbReference type="Proteomes" id="UP000706525"/>
    </source>
</evidence>
<organism evidence="1 2">
    <name type="scientific">Cupriavidus pampae</name>
    <dbReference type="NCBI Taxonomy" id="659251"/>
    <lineage>
        <taxon>Bacteria</taxon>
        <taxon>Pseudomonadati</taxon>
        <taxon>Pseudomonadota</taxon>
        <taxon>Betaproteobacteria</taxon>
        <taxon>Burkholderiales</taxon>
        <taxon>Burkholderiaceae</taxon>
        <taxon>Cupriavidus</taxon>
    </lineage>
</organism>
<dbReference type="InterPro" id="IPR053860">
    <property type="entry name" value="DUF6932"/>
</dbReference>
<comment type="caution">
    <text evidence="1">The sequence shown here is derived from an EMBL/GenBank/DDBJ whole genome shotgun (WGS) entry which is preliminary data.</text>
</comment>
<name>A0ABM8WNI9_9BURK</name>
<protein>
    <recommendedName>
        <fullName evidence="3">Polymerase nucleotidyl transferase domain-containing protein</fullName>
    </recommendedName>
</protein>
<accession>A0ABM8WNI9</accession>
<gene>
    <name evidence="1" type="ORF">LMG32289_01541</name>
</gene>
<evidence type="ECO:0000313" key="1">
    <source>
        <dbReference type="EMBL" id="CAG9168967.1"/>
    </source>
</evidence>
<reference evidence="1 2" key="1">
    <citation type="submission" date="2021-08" db="EMBL/GenBank/DDBJ databases">
        <authorList>
            <person name="Peeters C."/>
        </authorList>
    </citation>
    <scope>NUCLEOTIDE SEQUENCE [LARGE SCALE GENOMIC DNA]</scope>
    <source>
        <strain evidence="1 2">LMG 32289</strain>
    </source>
</reference>